<dbReference type="Proteomes" id="UP000434172">
    <property type="component" value="Unassembled WGS sequence"/>
</dbReference>
<keyword evidence="2" id="KW-0732">Signal</keyword>
<evidence type="ECO:0000256" key="1">
    <source>
        <dbReference type="SAM" id="MobiDB-lite"/>
    </source>
</evidence>
<accession>A0A8H3W5E5</accession>
<protein>
    <recommendedName>
        <fullName evidence="5">Secreted protein</fullName>
    </recommendedName>
</protein>
<gene>
    <name evidence="3" type="ORF">GQ607_011096</name>
</gene>
<feature type="region of interest" description="Disordered" evidence="1">
    <location>
        <begin position="30"/>
        <end position="52"/>
    </location>
</feature>
<keyword evidence="4" id="KW-1185">Reference proteome</keyword>
<evidence type="ECO:0008006" key="5">
    <source>
        <dbReference type="Google" id="ProtNLM"/>
    </source>
</evidence>
<reference evidence="3 4" key="1">
    <citation type="submission" date="2019-12" db="EMBL/GenBank/DDBJ databases">
        <title>A genome sequence resource for the geographically widespread anthracnose pathogen Colletotrichum asianum.</title>
        <authorList>
            <person name="Meng Y."/>
        </authorList>
    </citation>
    <scope>NUCLEOTIDE SEQUENCE [LARGE SCALE GENOMIC DNA]</scope>
    <source>
        <strain evidence="3 4">ICMP 18580</strain>
    </source>
</reference>
<feature type="signal peptide" evidence="2">
    <location>
        <begin position="1"/>
        <end position="28"/>
    </location>
</feature>
<evidence type="ECO:0000313" key="4">
    <source>
        <dbReference type="Proteomes" id="UP000434172"/>
    </source>
</evidence>
<organism evidence="3 4">
    <name type="scientific">Colletotrichum asianum</name>
    <dbReference type="NCBI Taxonomy" id="702518"/>
    <lineage>
        <taxon>Eukaryota</taxon>
        <taxon>Fungi</taxon>
        <taxon>Dikarya</taxon>
        <taxon>Ascomycota</taxon>
        <taxon>Pezizomycotina</taxon>
        <taxon>Sordariomycetes</taxon>
        <taxon>Hypocreomycetidae</taxon>
        <taxon>Glomerellales</taxon>
        <taxon>Glomerellaceae</taxon>
        <taxon>Colletotrichum</taxon>
        <taxon>Colletotrichum gloeosporioides species complex</taxon>
    </lineage>
</organism>
<proteinExistence type="predicted"/>
<comment type="caution">
    <text evidence="3">The sequence shown here is derived from an EMBL/GenBank/DDBJ whole genome shotgun (WGS) entry which is preliminary data.</text>
</comment>
<dbReference type="AlphaFoldDB" id="A0A8H3W5E5"/>
<evidence type="ECO:0000256" key="2">
    <source>
        <dbReference type="SAM" id="SignalP"/>
    </source>
</evidence>
<feature type="chain" id="PRO_5033986136" description="Secreted protein" evidence="2">
    <location>
        <begin position="29"/>
        <end position="102"/>
    </location>
</feature>
<evidence type="ECO:0000313" key="3">
    <source>
        <dbReference type="EMBL" id="KAF0321583.1"/>
    </source>
</evidence>
<name>A0A8H3W5E5_9PEZI</name>
<dbReference type="EMBL" id="WOWK01000069">
    <property type="protein sequence ID" value="KAF0321583.1"/>
    <property type="molecule type" value="Genomic_DNA"/>
</dbReference>
<sequence>MLPGPLCTSRGWLVIIILLLPQPMPPSGIPPVEIQPPLKSPRHPNIRMGSTRRNGVTRCSELEGGGYAAAGCFLSPPARCITAGRSSVSIVYIPLAVYSLPQ</sequence>